<dbReference type="RefSeq" id="WP_352657425.1">
    <property type="nucleotide sequence ID" value="NZ_JAMYMY010000033.1"/>
</dbReference>
<dbReference type="EMBL" id="JAMYPJ010000030">
    <property type="protein sequence ID" value="MER8935269.1"/>
    <property type="molecule type" value="Genomic_DNA"/>
</dbReference>
<protein>
    <submittedName>
        <fullName evidence="1">Type III secretion protein</fullName>
    </submittedName>
</protein>
<name>A0ABV1YJE7_9HYPH</name>
<dbReference type="InterPro" id="IPR053716">
    <property type="entry name" value="Flag_assembly_chemotaxis_eff"/>
</dbReference>
<proteinExistence type="predicted"/>
<keyword evidence="2" id="KW-1185">Reference proteome</keyword>
<dbReference type="InterPro" id="IPR009929">
    <property type="entry name" value="T3SS_YscO"/>
</dbReference>
<reference evidence="1 2" key="1">
    <citation type="journal article" date="2024" name="Proc. Natl. Acad. Sci. U.S.A.">
        <title>The evolutionary genomics of adaptation to stress in wild rhizobium bacteria.</title>
        <authorList>
            <person name="Kehlet-Delgado H."/>
            <person name="Montoya A.P."/>
            <person name="Jensen K.T."/>
            <person name="Wendlandt C.E."/>
            <person name="Dexheimer C."/>
            <person name="Roberts M."/>
            <person name="Torres Martinez L."/>
            <person name="Friesen M.L."/>
            <person name="Griffitts J.S."/>
            <person name="Porter S.S."/>
        </authorList>
    </citation>
    <scope>NUCLEOTIDE SEQUENCE [LARGE SCALE GENOMIC DNA]</scope>
    <source>
        <strain evidence="1 2">M0729</strain>
    </source>
</reference>
<organism evidence="1 2">
    <name type="scientific">Mesorhizobium opportunistum</name>
    <dbReference type="NCBI Taxonomy" id="593909"/>
    <lineage>
        <taxon>Bacteria</taxon>
        <taxon>Pseudomonadati</taxon>
        <taxon>Pseudomonadota</taxon>
        <taxon>Alphaproteobacteria</taxon>
        <taxon>Hyphomicrobiales</taxon>
        <taxon>Phyllobacteriaceae</taxon>
        <taxon>Mesorhizobium</taxon>
    </lineage>
</organism>
<comment type="caution">
    <text evidence="1">The sequence shown here is derived from an EMBL/GenBank/DDBJ whole genome shotgun (WGS) entry which is preliminary data.</text>
</comment>
<dbReference type="Pfam" id="PF07321">
    <property type="entry name" value="YscO"/>
    <property type="match status" value="1"/>
</dbReference>
<dbReference type="Gene3D" id="1.10.287.1700">
    <property type="match status" value="1"/>
</dbReference>
<gene>
    <name evidence="1" type="ORF">NKI33_20135</name>
</gene>
<evidence type="ECO:0000313" key="2">
    <source>
        <dbReference type="Proteomes" id="UP001464387"/>
    </source>
</evidence>
<evidence type="ECO:0000313" key="1">
    <source>
        <dbReference type="EMBL" id="MER8935269.1"/>
    </source>
</evidence>
<dbReference type="Proteomes" id="UP001464387">
    <property type="component" value="Unassembled WGS sequence"/>
</dbReference>
<accession>A0ABV1YJE7</accession>
<sequence length="167" mass="19482">MIPKAVHRILELKQLRRRRAEDALRLRHTALDNAVAAIETASIDLRRWQEDRPRREAALYDPLIGKAAALIDLDEVNAQVVSLRQHEQLLQKRLDATRAEADRSRQAREEAHSVAREAWREVSKFEDFVRRLRTNANLEEERSADLELEDFAQRRNSLGSKQDIICR</sequence>